<organism evidence="2 3">
    <name type="scientific">Tilletia horrida</name>
    <dbReference type="NCBI Taxonomy" id="155126"/>
    <lineage>
        <taxon>Eukaryota</taxon>
        <taxon>Fungi</taxon>
        <taxon>Dikarya</taxon>
        <taxon>Basidiomycota</taxon>
        <taxon>Ustilaginomycotina</taxon>
        <taxon>Exobasidiomycetes</taxon>
        <taxon>Tilletiales</taxon>
        <taxon>Tilletiaceae</taxon>
        <taxon>Tilletia</taxon>
    </lineage>
</organism>
<feature type="signal peptide" evidence="1">
    <location>
        <begin position="1"/>
        <end position="27"/>
    </location>
</feature>
<gene>
    <name evidence="2" type="ORF">OC846_005940</name>
</gene>
<evidence type="ECO:0008006" key="4">
    <source>
        <dbReference type="Google" id="ProtNLM"/>
    </source>
</evidence>
<reference evidence="2" key="1">
    <citation type="journal article" date="2023" name="PhytoFront">
        <title>Draft Genome Resources of Seven Strains of Tilletia horrida, Causal Agent of Kernel Smut of Rice.</title>
        <authorList>
            <person name="Khanal S."/>
            <person name="Antony Babu S."/>
            <person name="Zhou X.G."/>
        </authorList>
    </citation>
    <scope>NUCLEOTIDE SEQUENCE</scope>
    <source>
        <strain evidence="2">TX6</strain>
    </source>
</reference>
<name>A0AAN6GKE1_9BASI</name>
<comment type="caution">
    <text evidence="2">The sequence shown here is derived from an EMBL/GenBank/DDBJ whole genome shotgun (WGS) entry which is preliminary data.</text>
</comment>
<evidence type="ECO:0000313" key="2">
    <source>
        <dbReference type="EMBL" id="KAK0544754.1"/>
    </source>
</evidence>
<dbReference type="AlphaFoldDB" id="A0AAN6GKE1"/>
<dbReference type="EMBL" id="JAPDMZ010000264">
    <property type="protein sequence ID" value="KAK0544754.1"/>
    <property type="molecule type" value="Genomic_DNA"/>
</dbReference>
<proteinExistence type="predicted"/>
<keyword evidence="1" id="KW-0732">Signal</keyword>
<protein>
    <recommendedName>
        <fullName evidence="4">Dickkopf N-terminal cysteine-rich domain-containing protein</fullName>
    </recommendedName>
</protein>
<keyword evidence="3" id="KW-1185">Reference proteome</keyword>
<accession>A0AAN6GKE1</accession>
<feature type="chain" id="PRO_5042923872" description="Dickkopf N-terminal cysteine-rich domain-containing protein" evidence="1">
    <location>
        <begin position="28"/>
        <end position="310"/>
    </location>
</feature>
<evidence type="ECO:0000313" key="3">
    <source>
        <dbReference type="Proteomes" id="UP001176517"/>
    </source>
</evidence>
<evidence type="ECO:0000256" key="1">
    <source>
        <dbReference type="SAM" id="SignalP"/>
    </source>
</evidence>
<sequence length="310" mass="32993">MLAFIRSSGLRVVVLALVTQQARLAIASPLDISSNTLVARNYPNDVCAQNSDCSSGYCFPFPSGPAECQRLNADGSFRECDGAYYGEDHGGFCSGNALGQPCLDQSQCDKGRCAPINPNSLDMICKKTTVGTACKTFHGCSGLQLCSDAGKCFLPANGSLPIGAGCLVNAQCKNNKCVKGVVPHNADGFPDYGLETPAAPLRCNYTSPGQTGCTTYNDCSGGTQCVNNKCVQAPDGTRCVSNSQCINVCHSKGYCYTPKSKIPLDKPCKKDSQCYSGFCDLQYVTLSRPSILQPNGTVQYRFDETCTTRT</sequence>
<dbReference type="Proteomes" id="UP001176517">
    <property type="component" value="Unassembled WGS sequence"/>
</dbReference>